<evidence type="ECO:0000256" key="2">
    <source>
        <dbReference type="ARBA" id="ARBA00001089"/>
    </source>
</evidence>
<accession>A0A2U3KY85</accession>
<dbReference type="SUPFAM" id="SSF56235">
    <property type="entry name" value="N-terminal nucleophile aminohydrolases (Ntn hydrolases)"/>
    <property type="match status" value="1"/>
</dbReference>
<feature type="active site" description="Nucleophile" evidence="4">
    <location>
        <position position="425"/>
    </location>
</feature>
<proteinExistence type="inferred from homology"/>
<comment type="similarity">
    <text evidence="6">Belongs to the gamma-glutamyltransferase family.</text>
</comment>
<comment type="catalytic activity">
    <reaction evidence="2 6">
        <text>glutathione + H2O = L-cysteinylglycine + L-glutamate</text>
        <dbReference type="Rhea" id="RHEA:28807"/>
        <dbReference type="ChEBI" id="CHEBI:15377"/>
        <dbReference type="ChEBI" id="CHEBI:29985"/>
        <dbReference type="ChEBI" id="CHEBI:57925"/>
        <dbReference type="ChEBI" id="CHEBI:61694"/>
        <dbReference type="EC" id="3.4.19.13"/>
    </reaction>
</comment>
<dbReference type="Proteomes" id="UP000238701">
    <property type="component" value="Unassembled WGS sequence"/>
</dbReference>
<name>A0A2U3KY85_9BACT</name>
<reference evidence="10" key="1">
    <citation type="submission" date="2018-02" db="EMBL/GenBank/DDBJ databases">
        <authorList>
            <person name="Hausmann B."/>
        </authorList>
    </citation>
    <scope>NUCLEOTIDE SEQUENCE [LARGE SCALE GENOMIC DNA]</scope>
    <source>
        <strain evidence="10">Peat soil MAG SbA1</strain>
    </source>
</reference>
<dbReference type="GO" id="GO:0006751">
    <property type="term" value="P:glutathione catabolic process"/>
    <property type="evidence" value="ECO:0007669"/>
    <property type="project" value="UniProtKB-UniRule"/>
</dbReference>
<keyword evidence="6" id="KW-0317">Glutathione biosynthesis</keyword>
<dbReference type="InterPro" id="IPR052896">
    <property type="entry name" value="GGT-like_enzyme"/>
</dbReference>
<comment type="pathway">
    <text evidence="6">Sulfur metabolism; glutathione metabolism.</text>
</comment>
<evidence type="ECO:0000313" key="9">
    <source>
        <dbReference type="EMBL" id="SPF44598.1"/>
    </source>
</evidence>
<dbReference type="PANTHER" id="PTHR43881:SF1">
    <property type="entry name" value="GAMMA-GLUTAMYLTRANSPEPTIDASE (AFU_ORTHOLOGUE AFUA_4G13580)"/>
    <property type="match status" value="1"/>
</dbReference>
<evidence type="ECO:0000256" key="4">
    <source>
        <dbReference type="PIRSR" id="PIRSR600101-1"/>
    </source>
</evidence>
<comment type="PTM">
    <text evidence="6">Cleaved by autocatalysis into a large and a small subunit.</text>
</comment>
<keyword evidence="6" id="KW-0378">Hydrolase</keyword>
<feature type="region of interest" description="Disordered" evidence="7">
    <location>
        <begin position="381"/>
        <end position="404"/>
    </location>
</feature>
<gene>
    <name evidence="9" type="ORF">SBA1_540013</name>
</gene>
<feature type="binding site" evidence="5">
    <location>
        <begin position="486"/>
        <end position="487"/>
    </location>
    <ligand>
        <name>L-glutamate</name>
        <dbReference type="ChEBI" id="CHEBI:29985"/>
    </ligand>
</feature>
<dbReference type="OrthoDB" id="9781342at2"/>
<dbReference type="GO" id="GO:0103068">
    <property type="term" value="F:leukotriene C4 gamma-glutamyl transferase activity"/>
    <property type="evidence" value="ECO:0007669"/>
    <property type="project" value="UniProtKB-EC"/>
</dbReference>
<dbReference type="InterPro" id="IPR000101">
    <property type="entry name" value="GGT_peptidase"/>
</dbReference>
<comment type="subunit">
    <text evidence="6">This enzyme consists of two polypeptide chains, which are synthesized in precursor form from a single polypeptide.</text>
</comment>
<dbReference type="EMBL" id="OMOD01000149">
    <property type="protein sequence ID" value="SPF44598.1"/>
    <property type="molecule type" value="Genomic_DNA"/>
</dbReference>
<evidence type="ECO:0000256" key="7">
    <source>
        <dbReference type="SAM" id="MobiDB-lite"/>
    </source>
</evidence>
<keyword evidence="8" id="KW-0732">Signal</keyword>
<keyword evidence="6" id="KW-0808">Transferase</keyword>
<protein>
    <recommendedName>
        <fullName evidence="6">Glutathione hydrolase proenzyme</fullName>
        <ecNumber evidence="6">2.3.2.2</ecNumber>
        <ecNumber evidence="6">3.4.19.13</ecNumber>
    </recommendedName>
    <component>
        <recommendedName>
            <fullName evidence="6">Glutathione hydrolase large chain</fullName>
        </recommendedName>
    </component>
    <component>
        <recommendedName>
            <fullName evidence="6">Glutathione hydrolase small chain</fullName>
        </recommendedName>
    </component>
</protein>
<evidence type="ECO:0000256" key="1">
    <source>
        <dbReference type="ARBA" id="ARBA00001049"/>
    </source>
</evidence>
<dbReference type="Gene3D" id="3.60.20.40">
    <property type="match status" value="1"/>
</dbReference>
<dbReference type="EC" id="2.3.2.2" evidence="6"/>
<evidence type="ECO:0000256" key="5">
    <source>
        <dbReference type="PIRSR" id="PIRSR600101-2"/>
    </source>
</evidence>
<dbReference type="EC" id="3.4.19.13" evidence="6"/>
<dbReference type="PANTHER" id="PTHR43881">
    <property type="entry name" value="GAMMA-GLUTAMYLTRANSPEPTIDASE (AFU_ORTHOLOGUE AFUA_4G13580)"/>
    <property type="match status" value="1"/>
</dbReference>
<dbReference type="InterPro" id="IPR043137">
    <property type="entry name" value="GGT_ssub_C"/>
</dbReference>
<comment type="catalytic activity">
    <reaction evidence="3 6">
        <text>an N-terminal (5-L-glutamyl)-[peptide] + an alpha-amino acid = 5-L-glutamyl amino acid + an N-terminal L-alpha-aminoacyl-[peptide]</text>
        <dbReference type="Rhea" id="RHEA:23904"/>
        <dbReference type="Rhea" id="RHEA-COMP:9780"/>
        <dbReference type="Rhea" id="RHEA-COMP:9795"/>
        <dbReference type="ChEBI" id="CHEBI:77644"/>
        <dbReference type="ChEBI" id="CHEBI:78597"/>
        <dbReference type="ChEBI" id="CHEBI:78599"/>
        <dbReference type="ChEBI" id="CHEBI:78608"/>
        <dbReference type="EC" id="2.3.2.2"/>
    </reaction>
</comment>
<organism evidence="9 10">
    <name type="scientific">Candidatus Sulfotelmatobacter kueseliae</name>
    <dbReference type="NCBI Taxonomy" id="2042962"/>
    <lineage>
        <taxon>Bacteria</taxon>
        <taxon>Pseudomonadati</taxon>
        <taxon>Acidobacteriota</taxon>
        <taxon>Terriglobia</taxon>
        <taxon>Terriglobales</taxon>
        <taxon>Candidatus Korobacteraceae</taxon>
        <taxon>Candidatus Sulfotelmatobacter</taxon>
    </lineage>
</organism>
<dbReference type="Gene3D" id="1.10.246.130">
    <property type="match status" value="1"/>
</dbReference>
<keyword evidence="6" id="KW-0865">Zymogen</keyword>
<feature type="binding site" evidence="5">
    <location>
        <position position="508"/>
    </location>
    <ligand>
        <name>L-glutamate</name>
        <dbReference type="ChEBI" id="CHEBI:29985"/>
    </ligand>
</feature>
<dbReference type="InterPro" id="IPR029055">
    <property type="entry name" value="Ntn_hydrolases_N"/>
</dbReference>
<dbReference type="GO" id="GO:0036374">
    <property type="term" value="F:glutathione hydrolase activity"/>
    <property type="evidence" value="ECO:0007669"/>
    <property type="project" value="UniProtKB-UniRule"/>
</dbReference>
<evidence type="ECO:0000256" key="6">
    <source>
        <dbReference type="RuleBase" id="RU368036"/>
    </source>
</evidence>
<keyword evidence="6" id="KW-0012">Acyltransferase</keyword>
<dbReference type="PRINTS" id="PR01210">
    <property type="entry name" value="GGTRANSPTASE"/>
</dbReference>
<dbReference type="AlphaFoldDB" id="A0A2U3KY85"/>
<dbReference type="Pfam" id="PF01019">
    <property type="entry name" value="G_glu_transpept"/>
    <property type="match status" value="1"/>
</dbReference>
<dbReference type="GO" id="GO:0006750">
    <property type="term" value="P:glutathione biosynthetic process"/>
    <property type="evidence" value="ECO:0007669"/>
    <property type="project" value="UniProtKB-KW"/>
</dbReference>
<evidence type="ECO:0000256" key="8">
    <source>
        <dbReference type="SAM" id="SignalP"/>
    </source>
</evidence>
<dbReference type="NCBIfam" id="TIGR00066">
    <property type="entry name" value="g_glut_trans"/>
    <property type="match status" value="1"/>
</dbReference>
<sequence length="616" mass="66400">MSHNLPVVAAAVLLLVLVPQALAQSSDAPTHTMRPVIRGRTAAVASMKAEATEAARRILDAGGNAFDAAVAGQAALGVTDFALNGMGSDAVVLVYNAREKKVYSVNAEPRAPKLATIEWYEKNNGGKIPESDGLLSGGLPGVVDAWYTLLDRWGTMSFAQVLQPAIELAENGFPLSESGAHEIAGSKKILKYPTTVKVYLPNGQPPKAGEIFRNPDLARAFKKLVEAEKANHAKGRHEALKAARDRFYKGDIARDLAAFSEANGGLFRYEDFAEYSAEVETPVSINYRGYQVYKNPSASQGPAELIALNLLEGYDLKAMGHNSPDFLHTSVEAIKLAMADREMYLGDMDFIKIPYDGLLSKDYARERRKLIDPAKASLELRPGSPEKYAGHADAGGSGSAVAGLSEEDRPVHPVLDGNASHDGDTSYIAVVDKDRNMVSFEPSLHELFGTGVVMGDTGIIFNCRGDYYSLVRGEANALEPGKRPRSTLQSTLIMKDGQPWAITGSPGGDDQVMRTMQTLINMIDFGMNIQQAIEAPRWSSNAFPASPFPHTMYPGDMAVEARIPEATQQALIARGHKLRVTPAWSLGSNAGIVVDLRTGVLSAGADPRVDAYAWAW</sequence>
<feature type="chain" id="PRO_5015749874" description="Glutathione hydrolase proenzyme" evidence="8">
    <location>
        <begin position="24"/>
        <end position="616"/>
    </location>
</feature>
<dbReference type="UniPathway" id="UPA00204"/>
<evidence type="ECO:0000256" key="3">
    <source>
        <dbReference type="ARBA" id="ARBA00047417"/>
    </source>
</evidence>
<dbReference type="InterPro" id="IPR043138">
    <property type="entry name" value="GGT_lsub"/>
</dbReference>
<feature type="signal peptide" evidence="8">
    <location>
        <begin position="1"/>
        <end position="23"/>
    </location>
</feature>
<comment type="catalytic activity">
    <reaction evidence="1 6">
        <text>an S-substituted glutathione + H2O = an S-substituted L-cysteinylglycine + L-glutamate</text>
        <dbReference type="Rhea" id="RHEA:59468"/>
        <dbReference type="ChEBI" id="CHEBI:15377"/>
        <dbReference type="ChEBI" id="CHEBI:29985"/>
        <dbReference type="ChEBI" id="CHEBI:90779"/>
        <dbReference type="ChEBI" id="CHEBI:143103"/>
        <dbReference type="EC" id="3.4.19.13"/>
    </reaction>
</comment>
<evidence type="ECO:0000313" key="10">
    <source>
        <dbReference type="Proteomes" id="UP000238701"/>
    </source>
</evidence>